<dbReference type="Gene3D" id="3.40.50.620">
    <property type="entry name" value="HUPs"/>
    <property type="match status" value="1"/>
</dbReference>
<evidence type="ECO:0000256" key="1">
    <source>
        <dbReference type="SAM" id="SignalP"/>
    </source>
</evidence>
<accession>A0A7W4JVI1</accession>
<reference evidence="3 4" key="1">
    <citation type="submission" date="2020-04" db="EMBL/GenBank/DDBJ databases">
        <title>Description of novel Gluconacetobacter.</title>
        <authorList>
            <person name="Sombolestani A."/>
        </authorList>
    </citation>
    <scope>NUCLEOTIDE SEQUENCE [LARGE SCALE GENOMIC DNA]</scope>
    <source>
        <strain evidence="3 4">LMG 21311</strain>
    </source>
</reference>
<dbReference type="AlphaFoldDB" id="A0A7W4JVI1"/>
<evidence type="ECO:0000259" key="2">
    <source>
        <dbReference type="Pfam" id="PF02698"/>
    </source>
</evidence>
<proteinExistence type="predicted"/>
<feature type="chain" id="PRO_5031273461" evidence="1">
    <location>
        <begin position="28"/>
        <end position="401"/>
    </location>
</feature>
<dbReference type="Pfam" id="PF02698">
    <property type="entry name" value="DUF218"/>
    <property type="match status" value="1"/>
</dbReference>
<dbReference type="PANTHER" id="PTHR30336:SF20">
    <property type="entry name" value="DUF218 DOMAIN-CONTAINING PROTEIN"/>
    <property type="match status" value="1"/>
</dbReference>
<comment type="caution">
    <text evidence="3">The sequence shown here is derived from an EMBL/GenBank/DDBJ whole genome shotgun (WGS) entry which is preliminary data.</text>
</comment>
<dbReference type="RefSeq" id="WP_183120809.1">
    <property type="nucleotide sequence ID" value="NZ_JABEQF010000020.1"/>
</dbReference>
<organism evidence="3 4">
    <name type="scientific">Gluconacetobacter azotocaptans</name>
    <dbReference type="NCBI Taxonomy" id="142834"/>
    <lineage>
        <taxon>Bacteria</taxon>
        <taxon>Pseudomonadati</taxon>
        <taxon>Pseudomonadota</taxon>
        <taxon>Alphaproteobacteria</taxon>
        <taxon>Acetobacterales</taxon>
        <taxon>Acetobacteraceae</taxon>
        <taxon>Gluconacetobacter</taxon>
    </lineage>
</organism>
<keyword evidence="1" id="KW-0732">Signal</keyword>
<dbReference type="PANTHER" id="PTHR30336">
    <property type="entry name" value="INNER MEMBRANE PROTEIN, PROBABLE PERMEASE"/>
    <property type="match status" value="1"/>
</dbReference>
<sequence>MKKFLRKALPFLVYVGSCTCTFSVVSAAPVAQTGHDPVTEGLQRRIFPALSEIISDPAWQKAFLSDPDMVALEEERRSRSARNFSCTPAPRCMVETWKISQDERRIVGETLERLASRLPSQTYGIAQWRRDADAINYILSVYGEAAPPRYPLIDAMSLDVTSKDFGRLVAGLQAQDLQTPHGAEEAVFATPLRYAAILLDANDRDDAIHFPELWEKWNAQSLHAARHAYWRRYPYAAIIIPGEGPEDATLPLSALGKFRLTLAVETFRQGLAPFIIVSGGAVHPARTHYVEAEEMRRALIERFGIPERNIVMEPYARHTTTNLRNASRILNTLGAPDGMAALIVTDPDQSAYIEGPTFAERNQRELGCEPGTLGKRLSPFTIAFYPSLKCVETDPSDPLDP</sequence>
<dbReference type="InterPro" id="IPR003848">
    <property type="entry name" value="DUF218"/>
</dbReference>
<name>A0A7W4JVI1_9PROT</name>
<dbReference type="CDD" id="cd06259">
    <property type="entry name" value="YdcF-like"/>
    <property type="match status" value="1"/>
</dbReference>
<dbReference type="InterPro" id="IPR051599">
    <property type="entry name" value="Cell_Envelope_Assoc"/>
</dbReference>
<dbReference type="EMBL" id="JABEQF010000020">
    <property type="protein sequence ID" value="MBB2191691.1"/>
    <property type="molecule type" value="Genomic_DNA"/>
</dbReference>
<feature type="signal peptide" evidence="1">
    <location>
        <begin position="1"/>
        <end position="27"/>
    </location>
</feature>
<dbReference type="Proteomes" id="UP000555756">
    <property type="component" value="Unassembled WGS sequence"/>
</dbReference>
<dbReference type="GO" id="GO:0005886">
    <property type="term" value="C:plasma membrane"/>
    <property type="evidence" value="ECO:0007669"/>
    <property type="project" value="TreeGrafter"/>
</dbReference>
<evidence type="ECO:0000313" key="3">
    <source>
        <dbReference type="EMBL" id="MBB2191691.1"/>
    </source>
</evidence>
<evidence type="ECO:0000313" key="4">
    <source>
        <dbReference type="Proteomes" id="UP000555756"/>
    </source>
</evidence>
<protein>
    <submittedName>
        <fullName evidence="3">YdcF family protein</fullName>
    </submittedName>
</protein>
<dbReference type="InterPro" id="IPR014729">
    <property type="entry name" value="Rossmann-like_a/b/a_fold"/>
</dbReference>
<gene>
    <name evidence="3" type="ORF">HLH34_17290</name>
</gene>
<feature type="domain" description="DUF218" evidence="2">
    <location>
        <begin position="237"/>
        <end position="347"/>
    </location>
</feature>
<keyword evidence="4" id="KW-1185">Reference proteome</keyword>